<comment type="catalytic activity">
    <reaction evidence="5">
        <text>L-glutaminyl-[peptide chain release factor] + S-adenosyl-L-methionine = N(5)-methyl-L-glutaminyl-[peptide chain release factor] + S-adenosyl-L-homocysteine + H(+)</text>
        <dbReference type="Rhea" id="RHEA:42896"/>
        <dbReference type="Rhea" id="RHEA-COMP:10271"/>
        <dbReference type="Rhea" id="RHEA-COMP:10272"/>
        <dbReference type="ChEBI" id="CHEBI:15378"/>
        <dbReference type="ChEBI" id="CHEBI:30011"/>
        <dbReference type="ChEBI" id="CHEBI:57856"/>
        <dbReference type="ChEBI" id="CHEBI:59789"/>
        <dbReference type="ChEBI" id="CHEBI:61891"/>
        <dbReference type="EC" id="2.1.1.297"/>
    </reaction>
</comment>
<dbReference type="InterPro" id="IPR004556">
    <property type="entry name" value="HemK-like"/>
</dbReference>
<evidence type="ECO:0000256" key="1">
    <source>
        <dbReference type="ARBA" id="ARBA00012771"/>
    </source>
</evidence>
<dbReference type="GO" id="GO:0003676">
    <property type="term" value="F:nucleic acid binding"/>
    <property type="evidence" value="ECO:0007669"/>
    <property type="project" value="InterPro"/>
</dbReference>
<accession>A0A382C1F9</accession>
<feature type="domain" description="Release factor glutamine methyltransferase N-terminal" evidence="7">
    <location>
        <begin position="12"/>
        <end position="81"/>
    </location>
</feature>
<feature type="domain" description="Methyltransferase small" evidence="6">
    <location>
        <begin position="116"/>
        <end position="197"/>
    </location>
</feature>
<dbReference type="EMBL" id="UINC01032370">
    <property type="protein sequence ID" value="SVB19915.1"/>
    <property type="molecule type" value="Genomic_DNA"/>
</dbReference>
<dbReference type="Pfam" id="PF05175">
    <property type="entry name" value="MTS"/>
    <property type="match status" value="1"/>
</dbReference>
<evidence type="ECO:0000256" key="4">
    <source>
        <dbReference type="ARBA" id="ARBA00022691"/>
    </source>
</evidence>
<dbReference type="InterPro" id="IPR002052">
    <property type="entry name" value="DNA_methylase_N6_adenine_CS"/>
</dbReference>
<dbReference type="InterPro" id="IPR007848">
    <property type="entry name" value="Small_mtfrase_dom"/>
</dbReference>
<evidence type="ECO:0000256" key="5">
    <source>
        <dbReference type="ARBA" id="ARBA00048391"/>
    </source>
</evidence>
<feature type="non-terminal residue" evidence="8">
    <location>
        <position position="1"/>
    </location>
</feature>
<name>A0A382C1F9_9ZZZZ</name>
<dbReference type="PANTHER" id="PTHR18895:SF74">
    <property type="entry name" value="MTRF1L RELEASE FACTOR GLUTAMINE METHYLTRANSFERASE"/>
    <property type="match status" value="1"/>
</dbReference>
<reference evidence="8" key="1">
    <citation type="submission" date="2018-05" db="EMBL/GenBank/DDBJ databases">
        <authorList>
            <person name="Lanie J.A."/>
            <person name="Ng W.-L."/>
            <person name="Kazmierczak K.M."/>
            <person name="Andrzejewski T.M."/>
            <person name="Davidsen T.M."/>
            <person name="Wayne K.J."/>
            <person name="Tettelin H."/>
            <person name="Glass J.I."/>
            <person name="Rusch D."/>
            <person name="Podicherti R."/>
            <person name="Tsui H.-C.T."/>
            <person name="Winkler M.E."/>
        </authorList>
    </citation>
    <scope>NUCLEOTIDE SEQUENCE</scope>
</reference>
<dbReference type="InterPro" id="IPR050320">
    <property type="entry name" value="N5-glutamine_MTase"/>
</dbReference>
<evidence type="ECO:0000259" key="6">
    <source>
        <dbReference type="Pfam" id="PF05175"/>
    </source>
</evidence>
<dbReference type="GO" id="GO:0032259">
    <property type="term" value="P:methylation"/>
    <property type="evidence" value="ECO:0007669"/>
    <property type="project" value="UniProtKB-KW"/>
</dbReference>
<dbReference type="Pfam" id="PF17827">
    <property type="entry name" value="PrmC_N"/>
    <property type="match status" value="1"/>
</dbReference>
<dbReference type="GO" id="GO:0102559">
    <property type="term" value="F:peptide chain release factor N(5)-glutamine methyltransferase activity"/>
    <property type="evidence" value="ECO:0007669"/>
    <property type="project" value="UniProtKB-EC"/>
</dbReference>
<dbReference type="PANTHER" id="PTHR18895">
    <property type="entry name" value="HEMK METHYLTRANSFERASE"/>
    <property type="match status" value="1"/>
</dbReference>
<evidence type="ECO:0000256" key="2">
    <source>
        <dbReference type="ARBA" id="ARBA00022603"/>
    </source>
</evidence>
<dbReference type="Gene3D" id="3.40.50.150">
    <property type="entry name" value="Vaccinia Virus protein VP39"/>
    <property type="match status" value="1"/>
</dbReference>
<protein>
    <recommendedName>
        <fullName evidence="1">peptide chain release factor N(5)-glutamine methyltransferase</fullName>
        <ecNumber evidence="1">2.1.1.297</ecNumber>
    </recommendedName>
</protein>
<feature type="non-terminal residue" evidence="8">
    <location>
        <position position="204"/>
    </location>
</feature>
<dbReference type="InterPro" id="IPR029063">
    <property type="entry name" value="SAM-dependent_MTases_sf"/>
</dbReference>
<dbReference type="SUPFAM" id="SSF53335">
    <property type="entry name" value="S-adenosyl-L-methionine-dependent methyltransferases"/>
    <property type="match status" value="1"/>
</dbReference>
<dbReference type="Gene3D" id="1.10.8.10">
    <property type="entry name" value="DNA helicase RuvA subunit, C-terminal domain"/>
    <property type="match status" value="1"/>
</dbReference>
<dbReference type="AlphaFoldDB" id="A0A382C1F9"/>
<dbReference type="CDD" id="cd02440">
    <property type="entry name" value="AdoMet_MTases"/>
    <property type="match status" value="1"/>
</dbReference>
<sequence>VTEETNPVTIRELLQQGCARLADNSDSARLDAEILLEHVLKTARVTFYTQGADPVVANAGKHFLQLVEQRRCGQPVAQLIGRREFWSMPLEVTTDTLIPRPETELLVERGLVRIRPQSTASVLELGTGSGAIALAIARERSAAAITATDVSEVALKVARGNAHRLNIDGICWQQGPWFEPVRESCFDIILSNPPYVATTLNGCS</sequence>
<gene>
    <name evidence="8" type="ORF">METZ01_LOCUS172769</name>
</gene>
<dbReference type="InterPro" id="IPR040758">
    <property type="entry name" value="PrmC_N"/>
</dbReference>
<evidence type="ECO:0000313" key="8">
    <source>
        <dbReference type="EMBL" id="SVB19915.1"/>
    </source>
</evidence>
<dbReference type="NCBIfam" id="TIGR00536">
    <property type="entry name" value="hemK_fam"/>
    <property type="match status" value="1"/>
</dbReference>
<organism evidence="8">
    <name type="scientific">marine metagenome</name>
    <dbReference type="NCBI Taxonomy" id="408172"/>
    <lineage>
        <taxon>unclassified sequences</taxon>
        <taxon>metagenomes</taxon>
        <taxon>ecological metagenomes</taxon>
    </lineage>
</organism>
<dbReference type="EC" id="2.1.1.297" evidence="1"/>
<keyword evidence="2" id="KW-0489">Methyltransferase</keyword>
<evidence type="ECO:0000259" key="7">
    <source>
        <dbReference type="Pfam" id="PF17827"/>
    </source>
</evidence>
<keyword evidence="3" id="KW-0808">Transferase</keyword>
<proteinExistence type="predicted"/>
<keyword evidence="4" id="KW-0949">S-adenosyl-L-methionine</keyword>
<evidence type="ECO:0000256" key="3">
    <source>
        <dbReference type="ARBA" id="ARBA00022679"/>
    </source>
</evidence>
<dbReference type="PROSITE" id="PS00092">
    <property type="entry name" value="N6_MTASE"/>
    <property type="match status" value="1"/>
</dbReference>